<keyword evidence="2" id="KW-1133">Transmembrane helix</keyword>
<dbReference type="EMBL" id="JBHLTG010000008">
    <property type="protein sequence ID" value="MFC0681470.1"/>
    <property type="molecule type" value="Genomic_DNA"/>
</dbReference>
<keyword evidence="1" id="KW-0175">Coiled coil</keyword>
<keyword evidence="2" id="KW-0472">Membrane</keyword>
<dbReference type="Proteomes" id="UP001589896">
    <property type="component" value="Unassembled WGS sequence"/>
</dbReference>
<feature type="coiled-coil region" evidence="1">
    <location>
        <begin position="80"/>
        <end position="107"/>
    </location>
</feature>
<feature type="transmembrane region" description="Helical" evidence="2">
    <location>
        <begin position="12"/>
        <end position="34"/>
    </location>
</feature>
<keyword evidence="2" id="KW-0812">Transmembrane</keyword>
<evidence type="ECO:0008006" key="5">
    <source>
        <dbReference type="Google" id="ProtNLM"/>
    </source>
</evidence>
<feature type="transmembrane region" description="Helical" evidence="2">
    <location>
        <begin position="40"/>
        <end position="64"/>
    </location>
</feature>
<dbReference type="RefSeq" id="WP_386674145.1">
    <property type="nucleotide sequence ID" value="NZ_JBHLTG010000008.1"/>
</dbReference>
<evidence type="ECO:0000256" key="1">
    <source>
        <dbReference type="SAM" id="Coils"/>
    </source>
</evidence>
<evidence type="ECO:0000313" key="3">
    <source>
        <dbReference type="EMBL" id="MFC0681470.1"/>
    </source>
</evidence>
<evidence type="ECO:0000313" key="4">
    <source>
        <dbReference type="Proteomes" id="UP001589896"/>
    </source>
</evidence>
<name>A0ABV6RWW0_9GAMM</name>
<protein>
    <recommendedName>
        <fullName evidence="5">Cell shape protein MreC</fullName>
    </recommendedName>
</protein>
<accession>A0ABV6RWW0</accession>
<comment type="caution">
    <text evidence="3">The sequence shown here is derived from an EMBL/GenBank/DDBJ whole genome shotgun (WGS) entry which is preliminary data.</text>
</comment>
<evidence type="ECO:0000256" key="2">
    <source>
        <dbReference type="SAM" id="Phobius"/>
    </source>
</evidence>
<reference evidence="3 4" key="1">
    <citation type="submission" date="2024-09" db="EMBL/GenBank/DDBJ databases">
        <authorList>
            <person name="Sun Q."/>
            <person name="Mori K."/>
        </authorList>
    </citation>
    <scope>NUCLEOTIDE SEQUENCE [LARGE SCALE GENOMIC DNA]</scope>
    <source>
        <strain evidence="3 4">KCTC 23076</strain>
    </source>
</reference>
<keyword evidence="4" id="KW-1185">Reference proteome</keyword>
<organism evidence="3 4">
    <name type="scientific">Lysobacter korlensis</name>
    <dbReference type="NCBI Taxonomy" id="553636"/>
    <lineage>
        <taxon>Bacteria</taxon>
        <taxon>Pseudomonadati</taxon>
        <taxon>Pseudomonadota</taxon>
        <taxon>Gammaproteobacteria</taxon>
        <taxon>Lysobacterales</taxon>
        <taxon>Lysobacteraceae</taxon>
        <taxon>Lysobacter</taxon>
    </lineage>
</organism>
<proteinExistence type="predicted"/>
<sequence>MLEGVLLRRFWRALVLFWVAVGSGAGLVASYLAAEAAKVVWLFWLIVAVAAVVALLFGIGPALLDGAQKLRTYPKLLLQVGTLKDRVAELEAENKDLNENLHTARAEGVREGENRILGAVKADGVEPPRLVGVAEYHGELILVGEAQDSSVPEGARFVVRSEYTGQVWGVVEALATQPGSARVPLTCVEPTVEKYWEGLAARVGEDDSAPKGAVLAPFTTDFSFETGPDFSAPQVIVQADTEGLDG</sequence>
<gene>
    <name evidence="3" type="ORF">ACFFGH_26880</name>
</gene>